<feature type="region of interest" description="Disordered" evidence="1">
    <location>
        <begin position="28"/>
        <end position="78"/>
    </location>
</feature>
<evidence type="ECO:0000256" key="1">
    <source>
        <dbReference type="SAM" id="MobiDB-lite"/>
    </source>
</evidence>
<accession>A0ABY5YRR0</accession>
<reference evidence="2" key="1">
    <citation type="submission" date="2022-09" db="EMBL/GenBank/DDBJ databases">
        <title>Novel species in genus Arthrobacter.</title>
        <authorList>
            <person name="Liu Y."/>
        </authorList>
    </citation>
    <scope>NUCLEOTIDE SEQUENCE</scope>
    <source>
        <strain evidence="2">Zg-Y815</strain>
    </source>
</reference>
<dbReference type="EMBL" id="CP104275">
    <property type="protein sequence ID" value="UWX97502.1"/>
    <property type="molecule type" value="Genomic_DNA"/>
</dbReference>
<feature type="compositionally biased region" description="Polar residues" evidence="1">
    <location>
        <begin position="36"/>
        <end position="45"/>
    </location>
</feature>
<dbReference type="RefSeq" id="WP_260652701.1">
    <property type="nucleotide sequence ID" value="NZ_CP104275.1"/>
</dbReference>
<proteinExistence type="predicted"/>
<protein>
    <submittedName>
        <fullName evidence="2">Uncharacterized protein</fullName>
    </submittedName>
</protein>
<name>A0ABY5YRR0_9MICC</name>
<dbReference type="Proteomes" id="UP001059859">
    <property type="component" value="Chromosome"/>
</dbReference>
<evidence type="ECO:0000313" key="3">
    <source>
        <dbReference type="Proteomes" id="UP001059859"/>
    </source>
</evidence>
<feature type="region of interest" description="Disordered" evidence="1">
    <location>
        <begin position="127"/>
        <end position="185"/>
    </location>
</feature>
<feature type="compositionally biased region" description="Low complexity" evidence="1">
    <location>
        <begin position="141"/>
        <end position="162"/>
    </location>
</feature>
<sequence>MELAVIILFVLSIAVVSVLWGRIEKRRAANPRPEADTSNGATGSTPERPARQQRPTRPRPAPAGTGTSPQAAKEAASLLSADQHRQIYAALGQGQPVKALKLYAMFTGSGIRASGAAITNLAAHPQPYVRPVPDPETSTQPDAAKPGPATPDAAKPAAGAETEAVREEEISKWAQQLRPEDFLKP</sequence>
<organism evidence="2 3">
    <name type="scientific">Arthrobacter zhaoxinii</name>
    <dbReference type="NCBI Taxonomy" id="2964616"/>
    <lineage>
        <taxon>Bacteria</taxon>
        <taxon>Bacillati</taxon>
        <taxon>Actinomycetota</taxon>
        <taxon>Actinomycetes</taxon>
        <taxon>Micrococcales</taxon>
        <taxon>Micrococcaceae</taxon>
        <taxon>Arthrobacter</taxon>
    </lineage>
</organism>
<keyword evidence="3" id="KW-1185">Reference proteome</keyword>
<gene>
    <name evidence="2" type="ORF">N2K95_02070</name>
</gene>
<evidence type="ECO:0000313" key="2">
    <source>
        <dbReference type="EMBL" id="UWX97502.1"/>
    </source>
</evidence>